<evidence type="ECO:0000256" key="1">
    <source>
        <dbReference type="ARBA" id="ARBA00005417"/>
    </source>
</evidence>
<dbReference type="PROSITE" id="PS50893">
    <property type="entry name" value="ABC_TRANSPORTER_2"/>
    <property type="match status" value="1"/>
</dbReference>
<gene>
    <name evidence="7" type="ORF">ENS06_16415</name>
</gene>
<sequence>MIEAHGLTKWYGPVPAIQDVSFEIAKGEVVGFLGPNGAGKSTTIRILTCFMPPTAGSATVDGLDCLENSLEVRRRIGYLPENVPLYNEMTVRRFLSFIAQVKGVPWKDIRREVDRVTEVCGLDSVRNRIIGNLSKGFRQRVGLAQALVNNPPVLILDEPTIGLDPTQIVEIRKLIQDLREDHTVLLSSHILPEVAQICQRVLIINKGRLVATDTPGALTAQLQKSAKIRLTVSGDGTGLAASLRRLDGVLHVHTEPGDPFQVVVETDRSRDLRPTLARTAVHAGVDLLELKTVDLSLEDIFMHLVTEEPLEPNGGVAEGLREPMHKEGAGS</sequence>
<dbReference type="AlphaFoldDB" id="A0A832A1R1"/>
<comment type="similarity">
    <text evidence="1">Belongs to the ABC transporter superfamily.</text>
</comment>
<keyword evidence="2" id="KW-0813">Transport</keyword>
<dbReference type="GO" id="GO:0005524">
    <property type="term" value="F:ATP binding"/>
    <property type="evidence" value="ECO:0007669"/>
    <property type="project" value="UniProtKB-KW"/>
</dbReference>
<dbReference type="GO" id="GO:0016887">
    <property type="term" value="F:ATP hydrolysis activity"/>
    <property type="evidence" value="ECO:0007669"/>
    <property type="project" value="InterPro"/>
</dbReference>
<dbReference type="SMART" id="SM00382">
    <property type="entry name" value="AAA"/>
    <property type="match status" value="1"/>
</dbReference>
<dbReference type="InterPro" id="IPR003439">
    <property type="entry name" value="ABC_transporter-like_ATP-bd"/>
</dbReference>
<dbReference type="CDD" id="cd03230">
    <property type="entry name" value="ABC_DR_subfamily_A"/>
    <property type="match status" value="1"/>
</dbReference>
<reference evidence="7" key="1">
    <citation type="journal article" date="2020" name="mSystems">
        <title>Genome- and Community-Level Interaction Insights into Carbon Utilization and Element Cycling Functions of Hydrothermarchaeota in Hydrothermal Sediment.</title>
        <authorList>
            <person name="Zhou Z."/>
            <person name="Liu Y."/>
            <person name="Xu W."/>
            <person name="Pan J."/>
            <person name="Luo Z.H."/>
            <person name="Li M."/>
        </authorList>
    </citation>
    <scope>NUCLEOTIDE SEQUENCE [LARGE SCALE GENOMIC DNA]</scope>
    <source>
        <strain evidence="7">SpSt-456</strain>
    </source>
</reference>
<evidence type="ECO:0000256" key="4">
    <source>
        <dbReference type="ARBA" id="ARBA00022840"/>
    </source>
</evidence>
<organism evidence="7">
    <name type="scientific">Desulfacinum infernum</name>
    <dbReference type="NCBI Taxonomy" id="35837"/>
    <lineage>
        <taxon>Bacteria</taxon>
        <taxon>Pseudomonadati</taxon>
        <taxon>Thermodesulfobacteriota</taxon>
        <taxon>Syntrophobacteria</taxon>
        <taxon>Syntrophobacterales</taxon>
        <taxon>Syntrophobacteraceae</taxon>
        <taxon>Desulfacinum</taxon>
    </lineage>
</organism>
<feature type="region of interest" description="Disordered" evidence="5">
    <location>
        <begin position="311"/>
        <end position="331"/>
    </location>
</feature>
<feature type="compositionally biased region" description="Basic and acidic residues" evidence="5">
    <location>
        <begin position="319"/>
        <end position="331"/>
    </location>
</feature>
<feature type="domain" description="ABC transporter" evidence="6">
    <location>
        <begin position="2"/>
        <end position="231"/>
    </location>
</feature>
<name>A0A832A1R1_9BACT</name>
<evidence type="ECO:0000313" key="7">
    <source>
        <dbReference type="EMBL" id="HFK98897.1"/>
    </source>
</evidence>
<comment type="caution">
    <text evidence="7">The sequence shown here is derived from an EMBL/GenBank/DDBJ whole genome shotgun (WGS) entry which is preliminary data.</text>
</comment>
<evidence type="ECO:0000256" key="3">
    <source>
        <dbReference type="ARBA" id="ARBA00022741"/>
    </source>
</evidence>
<evidence type="ECO:0000256" key="2">
    <source>
        <dbReference type="ARBA" id="ARBA00022448"/>
    </source>
</evidence>
<evidence type="ECO:0000259" key="6">
    <source>
        <dbReference type="PROSITE" id="PS50893"/>
    </source>
</evidence>
<dbReference type="PANTHER" id="PTHR43335">
    <property type="entry name" value="ABC TRANSPORTER, ATP-BINDING PROTEIN"/>
    <property type="match status" value="1"/>
</dbReference>
<keyword evidence="3" id="KW-0547">Nucleotide-binding</keyword>
<dbReference type="InterPro" id="IPR003593">
    <property type="entry name" value="AAA+_ATPase"/>
</dbReference>
<dbReference type="SUPFAM" id="SSF52540">
    <property type="entry name" value="P-loop containing nucleoside triphosphate hydrolases"/>
    <property type="match status" value="1"/>
</dbReference>
<dbReference type="EMBL" id="DSTK01000044">
    <property type="protein sequence ID" value="HFK98897.1"/>
    <property type="molecule type" value="Genomic_DNA"/>
</dbReference>
<protein>
    <submittedName>
        <fullName evidence="7">ATP-binding cassette domain-containing protein</fullName>
    </submittedName>
</protein>
<dbReference type="Gene3D" id="3.40.50.300">
    <property type="entry name" value="P-loop containing nucleotide triphosphate hydrolases"/>
    <property type="match status" value="1"/>
</dbReference>
<evidence type="ECO:0000256" key="5">
    <source>
        <dbReference type="SAM" id="MobiDB-lite"/>
    </source>
</evidence>
<dbReference type="PANTHER" id="PTHR43335:SF4">
    <property type="entry name" value="ABC TRANSPORTER, ATP-BINDING PROTEIN"/>
    <property type="match status" value="1"/>
</dbReference>
<accession>A0A832A1R1</accession>
<dbReference type="Pfam" id="PF00005">
    <property type="entry name" value="ABC_tran"/>
    <property type="match status" value="1"/>
</dbReference>
<dbReference type="InterPro" id="IPR027417">
    <property type="entry name" value="P-loop_NTPase"/>
</dbReference>
<proteinExistence type="inferred from homology"/>
<keyword evidence="4 7" id="KW-0067">ATP-binding</keyword>